<dbReference type="SUPFAM" id="SSF57716">
    <property type="entry name" value="Glucocorticoid receptor-like (DNA-binding domain)"/>
    <property type="match status" value="1"/>
</dbReference>
<dbReference type="InterPro" id="IPR013088">
    <property type="entry name" value="Znf_NHR/GATA"/>
</dbReference>
<evidence type="ECO:0000256" key="6">
    <source>
        <dbReference type="ARBA" id="ARBA00023125"/>
    </source>
</evidence>
<dbReference type="PROSITE" id="PS51030">
    <property type="entry name" value="NUCLEAR_REC_DBD_2"/>
    <property type="match status" value="1"/>
</dbReference>
<dbReference type="Pfam" id="PF00105">
    <property type="entry name" value="zf-C4"/>
    <property type="match status" value="1"/>
</dbReference>
<proteinExistence type="predicted"/>
<keyword evidence="12" id="KW-1185">Reference proteome</keyword>
<dbReference type="SMART" id="SM00399">
    <property type="entry name" value="ZnF_C4"/>
    <property type="match status" value="1"/>
</dbReference>
<feature type="domain" description="Nuclear receptor" evidence="10">
    <location>
        <begin position="50"/>
        <end position="74"/>
    </location>
</feature>
<keyword evidence="9" id="KW-0539">Nucleus</keyword>
<gene>
    <name evidence="11" type="ORF">ABMA27_000587</name>
</gene>
<evidence type="ECO:0000256" key="5">
    <source>
        <dbReference type="ARBA" id="ARBA00023015"/>
    </source>
</evidence>
<keyword evidence="7" id="KW-0804">Transcription</keyword>
<evidence type="ECO:0000313" key="12">
    <source>
        <dbReference type="Proteomes" id="UP001549920"/>
    </source>
</evidence>
<dbReference type="Gene3D" id="3.30.50.10">
    <property type="entry name" value="Erythroid Transcription Factor GATA-1, subunit A"/>
    <property type="match status" value="1"/>
</dbReference>
<dbReference type="Proteomes" id="UP001549920">
    <property type="component" value="Unassembled WGS sequence"/>
</dbReference>
<evidence type="ECO:0000256" key="2">
    <source>
        <dbReference type="ARBA" id="ARBA00022723"/>
    </source>
</evidence>
<evidence type="ECO:0000256" key="8">
    <source>
        <dbReference type="ARBA" id="ARBA00023170"/>
    </source>
</evidence>
<keyword evidence="4" id="KW-0862">Zinc</keyword>
<dbReference type="EMBL" id="JBEUOH010000001">
    <property type="protein sequence ID" value="KAL0902788.1"/>
    <property type="molecule type" value="Genomic_DNA"/>
</dbReference>
<evidence type="ECO:0000259" key="10">
    <source>
        <dbReference type="PROSITE" id="PS51030"/>
    </source>
</evidence>
<comment type="caution">
    <text evidence="11">The sequence shown here is derived from an EMBL/GenBank/DDBJ whole genome shotgun (WGS) entry which is preliminary data.</text>
</comment>
<evidence type="ECO:0000256" key="4">
    <source>
        <dbReference type="ARBA" id="ARBA00022833"/>
    </source>
</evidence>
<accession>A0ABR3INX8</accession>
<keyword evidence="5" id="KW-0805">Transcription regulation</keyword>
<comment type="subcellular location">
    <subcellularLocation>
        <location evidence="1">Nucleus</location>
    </subcellularLocation>
</comment>
<keyword evidence="8" id="KW-0675">Receptor</keyword>
<evidence type="ECO:0000256" key="9">
    <source>
        <dbReference type="ARBA" id="ARBA00023242"/>
    </source>
</evidence>
<dbReference type="PRINTS" id="PR00047">
    <property type="entry name" value="STROIDFINGER"/>
</dbReference>
<reference evidence="11 12" key="1">
    <citation type="submission" date="2024-06" db="EMBL/GenBank/DDBJ databases">
        <title>A chromosome-level genome assembly of beet webworm, Loxostege sticticalis.</title>
        <authorList>
            <person name="Zhang Y."/>
        </authorList>
    </citation>
    <scope>NUCLEOTIDE SEQUENCE [LARGE SCALE GENOMIC DNA]</scope>
    <source>
        <strain evidence="11">AQ026</strain>
        <tissue evidence="11">Whole body</tissue>
    </source>
</reference>
<dbReference type="InterPro" id="IPR001628">
    <property type="entry name" value="Znf_hrmn_rcpt"/>
</dbReference>
<keyword evidence="6" id="KW-0238">DNA-binding</keyword>
<name>A0ABR3INX8_LOXSC</name>
<sequence>MQGQCEWAVTGCDAVSDTPLLSIRGVSMAYFLISEQQYAADSASAGVKAAAPCKVCGDKASGYHYGVTSCEGCKVRVQSKLSNIFSCFSPLFTRRTTL</sequence>
<dbReference type="PANTHER" id="PTHR45805:SF10">
    <property type="entry name" value="ECDYSONE-INDUCED PROTEIN 78C"/>
    <property type="match status" value="1"/>
</dbReference>
<evidence type="ECO:0000256" key="3">
    <source>
        <dbReference type="ARBA" id="ARBA00022771"/>
    </source>
</evidence>
<evidence type="ECO:0000313" key="11">
    <source>
        <dbReference type="EMBL" id="KAL0902788.1"/>
    </source>
</evidence>
<keyword evidence="3" id="KW-0863">Zinc-finger</keyword>
<evidence type="ECO:0000256" key="7">
    <source>
        <dbReference type="ARBA" id="ARBA00023163"/>
    </source>
</evidence>
<dbReference type="PANTHER" id="PTHR45805">
    <property type="entry name" value="NUCLEAR HORMONE RECEPTOR HR3-RELATED"/>
    <property type="match status" value="1"/>
</dbReference>
<organism evidence="11 12">
    <name type="scientific">Loxostege sticticalis</name>
    <name type="common">Beet webworm moth</name>
    <dbReference type="NCBI Taxonomy" id="481309"/>
    <lineage>
        <taxon>Eukaryota</taxon>
        <taxon>Metazoa</taxon>
        <taxon>Ecdysozoa</taxon>
        <taxon>Arthropoda</taxon>
        <taxon>Hexapoda</taxon>
        <taxon>Insecta</taxon>
        <taxon>Pterygota</taxon>
        <taxon>Neoptera</taxon>
        <taxon>Endopterygota</taxon>
        <taxon>Lepidoptera</taxon>
        <taxon>Glossata</taxon>
        <taxon>Ditrysia</taxon>
        <taxon>Pyraloidea</taxon>
        <taxon>Crambidae</taxon>
        <taxon>Pyraustinae</taxon>
        <taxon>Loxostege</taxon>
    </lineage>
</organism>
<keyword evidence="2" id="KW-0479">Metal-binding</keyword>
<protein>
    <recommendedName>
        <fullName evidence="10">Nuclear receptor domain-containing protein</fullName>
    </recommendedName>
</protein>
<evidence type="ECO:0000256" key="1">
    <source>
        <dbReference type="ARBA" id="ARBA00004123"/>
    </source>
</evidence>